<keyword evidence="4" id="KW-1185">Reference proteome</keyword>
<dbReference type="EnsemblMetazoa" id="ASIC003441-RA">
    <property type="protein sequence ID" value="ASIC003441-PA"/>
    <property type="gene ID" value="ASIC003441"/>
</dbReference>
<evidence type="ECO:0000313" key="3">
    <source>
        <dbReference type="EnsemblMetazoa" id="ASIC003441-PA"/>
    </source>
</evidence>
<dbReference type="EMBL" id="ATLV01012268">
    <property type="status" value="NOT_ANNOTATED_CDS"/>
    <property type="molecule type" value="Genomic_DNA"/>
</dbReference>
<evidence type="ECO:0000256" key="1">
    <source>
        <dbReference type="SAM" id="MobiDB-lite"/>
    </source>
</evidence>
<proteinExistence type="predicted"/>
<sequence>MSPTTRKHRHSRVSKKTYECGRDGSERSPSSQSPPVPILDACYHGDDNVLSSPNPDAKDALTCELAEEKKTSETREHDLTEFVSTNIGADSGVVPLRWVENMMQDRKRRHRPCRAASVKSGGGQLVHQHAPFTLAFNANLSVTGDLEIMGDDGGARCEHATHSRALVISRSVDCDKNLSICSQRYWLEPVKGSKLGLVAEGTSLPVAASLTMCRRWISDTPTPPVQ</sequence>
<evidence type="ECO:0000313" key="4">
    <source>
        <dbReference type="Proteomes" id="UP000030765"/>
    </source>
</evidence>
<feature type="compositionally biased region" description="Basic residues" evidence="1">
    <location>
        <begin position="1"/>
        <end position="15"/>
    </location>
</feature>
<accession>A0A084VEC4</accession>
<gene>
    <name evidence="2" type="ORF">ZHAS_00003441</name>
</gene>
<feature type="region of interest" description="Disordered" evidence="1">
    <location>
        <begin position="1"/>
        <end position="55"/>
    </location>
</feature>
<protein>
    <submittedName>
        <fullName evidence="2 3">Uncharacterized protein</fullName>
    </submittedName>
</protein>
<name>A0A084VEC4_ANOSI</name>
<reference evidence="3" key="2">
    <citation type="submission" date="2020-05" db="UniProtKB">
        <authorList>
            <consortium name="EnsemblMetazoa"/>
        </authorList>
    </citation>
    <scope>IDENTIFICATION</scope>
</reference>
<feature type="compositionally biased region" description="Basic and acidic residues" evidence="1">
    <location>
        <begin position="16"/>
        <end position="26"/>
    </location>
</feature>
<dbReference type="EMBL" id="KE524777">
    <property type="protein sequence ID" value="KFB36318.1"/>
    <property type="molecule type" value="Genomic_DNA"/>
</dbReference>
<organism evidence="2">
    <name type="scientific">Anopheles sinensis</name>
    <name type="common">Mosquito</name>
    <dbReference type="NCBI Taxonomy" id="74873"/>
    <lineage>
        <taxon>Eukaryota</taxon>
        <taxon>Metazoa</taxon>
        <taxon>Ecdysozoa</taxon>
        <taxon>Arthropoda</taxon>
        <taxon>Hexapoda</taxon>
        <taxon>Insecta</taxon>
        <taxon>Pterygota</taxon>
        <taxon>Neoptera</taxon>
        <taxon>Endopterygota</taxon>
        <taxon>Diptera</taxon>
        <taxon>Nematocera</taxon>
        <taxon>Culicoidea</taxon>
        <taxon>Culicidae</taxon>
        <taxon>Anophelinae</taxon>
        <taxon>Anopheles</taxon>
    </lineage>
</organism>
<dbReference type="VEuPathDB" id="VectorBase:ASIC003441"/>
<dbReference type="Proteomes" id="UP000030765">
    <property type="component" value="Unassembled WGS sequence"/>
</dbReference>
<dbReference type="AlphaFoldDB" id="A0A084VEC4"/>
<evidence type="ECO:0000313" key="2">
    <source>
        <dbReference type="EMBL" id="KFB36318.1"/>
    </source>
</evidence>
<reference evidence="2 4" key="1">
    <citation type="journal article" date="2014" name="BMC Genomics">
        <title>Genome sequence of Anopheles sinensis provides insight into genetics basis of mosquito competence for malaria parasites.</title>
        <authorList>
            <person name="Zhou D."/>
            <person name="Zhang D."/>
            <person name="Ding G."/>
            <person name="Shi L."/>
            <person name="Hou Q."/>
            <person name="Ye Y."/>
            <person name="Xu Y."/>
            <person name="Zhou H."/>
            <person name="Xiong C."/>
            <person name="Li S."/>
            <person name="Yu J."/>
            <person name="Hong S."/>
            <person name="Yu X."/>
            <person name="Zou P."/>
            <person name="Chen C."/>
            <person name="Chang X."/>
            <person name="Wang W."/>
            <person name="Lv Y."/>
            <person name="Sun Y."/>
            <person name="Ma L."/>
            <person name="Shen B."/>
            <person name="Zhu C."/>
        </authorList>
    </citation>
    <scope>NUCLEOTIDE SEQUENCE [LARGE SCALE GENOMIC DNA]</scope>
</reference>